<evidence type="ECO:0000259" key="10">
    <source>
        <dbReference type="PROSITE" id="PS50089"/>
    </source>
</evidence>
<keyword evidence="12" id="KW-1185">Reference proteome</keyword>
<dbReference type="EMBL" id="JAKOGI010000779">
    <property type="protein sequence ID" value="KAJ8430618.1"/>
    <property type="molecule type" value="Genomic_DNA"/>
</dbReference>
<dbReference type="GO" id="GO:0008270">
    <property type="term" value="F:zinc ion binding"/>
    <property type="evidence" value="ECO:0007669"/>
    <property type="project" value="UniProtKB-KW"/>
</dbReference>
<dbReference type="Pfam" id="PF13639">
    <property type="entry name" value="zf-RING_2"/>
    <property type="match status" value="1"/>
</dbReference>
<feature type="domain" description="RING-type" evidence="10">
    <location>
        <begin position="322"/>
        <end position="363"/>
    </location>
</feature>
<organism evidence="11 12">
    <name type="scientific">Carnegiea gigantea</name>
    <dbReference type="NCBI Taxonomy" id="171969"/>
    <lineage>
        <taxon>Eukaryota</taxon>
        <taxon>Viridiplantae</taxon>
        <taxon>Streptophyta</taxon>
        <taxon>Embryophyta</taxon>
        <taxon>Tracheophyta</taxon>
        <taxon>Spermatophyta</taxon>
        <taxon>Magnoliopsida</taxon>
        <taxon>eudicotyledons</taxon>
        <taxon>Gunneridae</taxon>
        <taxon>Pentapetalae</taxon>
        <taxon>Caryophyllales</taxon>
        <taxon>Cactineae</taxon>
        <taxon>Cactaceae</taxon>
        <taxon>Cactoideae</taxon>
        <taxon>Echinocereeae</taxon>
        <taxon>Carnegiea</taxon>
    </lineage>
</organism>
<feature type="region of interest" description="Disordered" evidence="9">
    <location>
        <begin position="60"/>
        <end position="79"/>
    </location>
</feature>
<protein>
    <recommendedName>
        <fullName evidence="2">RING-type E3 ubiquitin transferase</fullName>
        <ecNumber evidence="2">2.3.2.27</ecNumber>
    </recommendedName>
</protein>
<feature type="compositionally biased region" description="Polar residues" evidence="9">
    <location>
        <begin position="1"/>
        <end position="10"/>
    </location>
</feature>
<evidence type="ECO:0000256" key="8">
    <source>
        <dbReference type="PROSITE-ProRule" id="PRU00175"/>
    </source>
</evidence>
<comment type="caution">
    <text evidence="11">The sequence shown here is derived from an EMBL/GenBank/DDBJ whole genome shotgun (WGS) entry which is preliminary data.</text>
</comment>
<keyword evidence="7" id="KW-0862">Zinc</keyword>
<dbReference type="OrthoDB" id="8062037at2759"/>
<dbReference type="GO" id="GO:0061630">
    <property type="term" value="F:ubiquitin protein ligase activity"/>
    <property type="evidence" value="ECO:0007669"/>
    <property type="project" value="UniProtKB-EC"/>
</dbReference>
<evidence type="ECO:0000256" key="5">
    <source>
        <dbReference type="ARBA" id="ARBA00022771"/>
    </source>
</evidence>
<comment type="catalytic activity">
    <reaction evidence="1">
        <text>S-ubiquitinyl-[E2 ubiquitin-conjugating enzyme]-L-cysteine + [acceptor protein]-L-lysine = [E2 ubiquitin-conjugating enzyme]-L-cysteine + N(6)-ubiquitinyl-[acceptor protein]-L-lysine.</text>
        <dbReference type="EC" id="2.3.2.27"/>
    </reaction>
</comment>
<evidence type="ECO:0000256" key="2">
    <source>
        <dbReference type="ARBA" id="ARBA00012483"/>
    </source>
</evidence>
<evidence type="ECO:0000256" key="9">
    <source>
        <dbReference type="SAM" id="MobiDB-lite"/>
    </source>
</evidence>
<dbReference type="SUPFAM" id="SSF57850">
    <property type="entry name" value="RING/U-box"/>
    <property type="match status" value="1"/>
</dbReference>
<dbReference type="SMART" id="SM00184">
    <property type="entry name" value="RING"/>
    <property type="match status" value="1"/>
</dbReference>
<keyword evidence="3" id="KW-0808">Transferase</keyword>
<evidence type="ECO:0000313" key="11">
    <source>
        <dbReference type="EMBL" id="KAJ8430618.1"/>
    </source>
</evidence>
<evidence type="ECO:0000256" key="6">
    <source>
        <dbReference type="ARBA" id="ARBA00022786"/>
    </source>
</evidence>
<dbReference type="InterPro" id="IPR001841">
    <property type="entry name" value="Znf_RING"/>
</dbReference>
<evidence type="ECO:0000256" key="1">
    <source>
        <dbReference type="ARBA" id="ARBA00000900"/>
    </source>
</evidence>
<dbReference type="Gene3D" id="3.30.40.10">
    <property type="entry name" value="Zinc/RING finger domain, C3HC4 (zinc finger)"/>
    <property type="match status" value="1"/>
</dbReference>
<feature type="region of interest" description="Disordered" evidence="9">
    <location>
        <begin position="103"/>
        <end position="133"/>
    </location>
</feature>
<evidence type="ECO:0000256" key="7">
    <source>
        <dbReference type="ARBA" id="ARBA00022833"/>
    </source>
</evidence>
<gene>
    <name evidence="11" type="ORF">Cgig2_021580</name>
</gene>
<name>A0A9Q1Q6C5_9CARY</name>
<evidence type="ECO:0000313" key="12">
    <source>
        <dbReference type="Proteomes" id="UP001153076"/>
    </source>
</evidence>
<dbReference type="InterPro" id="IPR013083">
    <property type="entry name" value="Znf_RING/FYVE/PHD"/>
</dbReference>
<feature type="compositionally biased region" description="Basic residues" evidence="9">
    <location>
        <begin position="114"/>
        <end position="127"/>
    </location>
</feature>
<evidence type="ECO:0000256" key="3">
    <source>
        <dbReference type="ARBA" id="ARBA00022679"/>
    </source>
</evidence>
<dbReference type="Proteomes" id="UP001153076">
    <property type="component" value="Unassembled WGS sequence"/>
</dbReference>
<sequence>MAMASESSTIGEHLKWRKPRNPPISTRPSDPIPNPNIPSIIQSTRCKSTISSLLISTFTNNTNPETSHHKTHKKPGFKTSSLRGFGCTAQPEVSVPAIIRSSAQWEDERESSKKNKKKKKKVKKKGKQIQGGLNLMRDDSIGVRDLWCGPGIGSDAADSVDCVVSATARPLSGRGKIDVDELHHRERISYSSRQRVNAEQFASLEPDPSFETPHFGLDVFDDRYYHHLRNRSPEGLAEIMMFQNGFLMGRRSGGLDRYRDWRLDVDNMTYEELLELGDRIGHVNTGLGEDQIGRCLRKTKLSVLDEVSSELHNPSDEVEGKCSICQEEYEAEDEVGRLECGHAYHLHCIKQWLAQKNACPVCKAEASSK</sequence>
<dbReference type="EC" id="2.3.2.27" evidence="2"/>
<dbReference type="PANTHER" id="PTHR22937">
    <property type="entry name" value="E3 UBIQUITIN-PROTEIN LIGASE RNF165"/>
    <property type="match status" value="1"/>
</dbReference>
<feature type="region of interest" description="Disordered" evidence="9">
    <location>
        <begin position="1"/>
        <end position="40"/>
    </location>
</feature>
<evidence type="ECO:0000256" key="4">
    <source>
        <dbReference type="ARBA" id="ARBA00022723"/>
    </source>
</evidence>
<keyword evidence="5 8" id="KW-0863">Zinc-finger</keyword>
<keyword evidence="4" id="KW-0479">Metal-binding</keyword>
<keyword evidence="6" id="KW-0833">Ubl conjugation pathway</keyword>
<dbReference type="InterPro" id="IPR045191">
    <property type="entry name" value="MBR1/2-like"/>
</dbReference>
<reference evidence="11" key="1">
    <citation type="submission" date="2022-04" db="EMBL/GenBank/DDBJ databases">
        <title>Carnegiea gigantea Genome sequencing and assembly v2.</title>
        <authorList>
            <person name="Copetti D."/>
            <person name="Sanderson M.J."/>
            <person name="Burquez A."/>
            <person name="Wojciechowski M.F."/>
        </authorList>
    </citation>
    <scope>NUCLEOTIDE SEQUENCE</scope>
    <source>
        <strain evidence="11">SGP5-SGP5p</strain>
        <tissue evidence="11">Aerial part</tissue>
    </source>
</reference>
<dbReference type="PANTHER" id="PTHR22937:SF122">
    <property type="entry name" value="RING-TYPE E3 UBIQUITIN TRANSFERASE"/>
    <property type="match status" value="1"/>
</dbReference>
<proteinExistence type="predicted"/>
<accession>A0A9Q1Q6C5</accession>
<dbReference type="PROSITE" id="PS50089">
    <property type="entry name" value="ZF_RING_2"/>
    <property type="match status" value="1"/>
</dbReference>
<dbReference type="AlphaFoldDB" id="A0A9Q1Q6C5"/>